<keyword evidence="7" id="KW-1185">Reference proteome</keyword>
<dbReference type="InterPro" id="IPR017441">
    <property type="entry name" value="Protein_kinase_ATP_BS"/>
</dbReference>
<evidence type="ECO:0000256" key="2">
    <source>
        <dbReference type="ARBA" id="ARBA00022840"/>
    </source>
</evidence>
<keyword evidence="2 4" id="KW-0067">ATP-binding</keyword>
<dbReference type="Gene3D" id="3.30.470.20">
    <property type="entry name" value="ATP-grasp fold, B domain"/>
    <property type="match status" value="1"/>
</dbReference>
<dbReference type="EMBL" id="JAPFFF010000050">
    <property type="protein sequence ID" value="KAK8839884.1"/>
    <property type="molecule type" value="Genomic_DNA"/>
</dbReference>
<dbReference type="PROSITE" id="PS00108">
    <property type="entry name" value="PROTEIN_KINASE_ST"/>
    <property type="match status" value="1"/>
</dbReference>
<evidence type="ECO:0000256" key="3">
    <source>
        <dbReference type="ARBA" id="ARBA00038101"/>
    </source>
</evidence>
<dbReference type="PROSITE" id="PS50011">
    <property type="entry name" value="PROTEIN_KINASE_DOM"/>
    <property type="match status" value="1"/>
</dbReference>
<dbReference type="PANTHER" id="PTHR11102:SF160">
    <property type="entry name" value="ERAD-ASSOCIATED E3 UBIQUITIN-PROTEIN LIGASE COMPONENT HRD3"/>
    <property type="match status" value="1"/>
</dbReference>
<dbReference type="SUPFAM" id="SSF81901">
    <property type="entry name" value="HCP-like"/>
    <property type="match status" value="2"/>
</dbReference>
<dbReference type="Pfam" id="PF00069">
    <property type="entry name" value="Pkinase"/>
    <property type="match status" value="1"/>
</dbReference>
<evidence type="ECO:0000259" key="5">
    <source>
        <dbReference type="PROSITE" id="PS50011"/>
    </source>
</evidence>
<protein>
    <submittedName>
        <fullName evidence="6">Positive regulation of cilium movement</fullName>
    </submittedName>
</protein>
<gene>
    <name evidence="6" type="ORF">M9Y10_031597</name>
</gene>
<dbReference type="InterPro" id="IPR050767">
    <property type="entry name" value="Sel1_AlgK"/>
</dbReference>
<feature type="domain" description="Protein kinase" evidence="5">
    <location>
        <begin position="13"/>
        <end position="281"/>
    </location>
</feature>
<dbReference type="Gene3D" id="1.25.40.10">
    <property type="entry name" value="Tetratricopeptide repeat domain"/>
    <property type="match status" value="2"/>
</dbReference>
<dbReference type="Pfam" id="PF03133">
    <property type="entry name" value="TTL"/>
    <property type="match status" value="1"/>
</dbReference>
<dbReference type="SUPFAM" id="SSF56059">
    <property type="entry name" value="Glutathione synthetase ATP-binding domain-like"/>
    <property type="match status" value="1"/>
</dbReference>
<dbReference type="PANTHER" id="PTHR11102">
    <property type="entry name" value="SEL-1-LIKE PROTEIN"/>
    <property type="match status" value="1"/>
</dbReference>
<dbReference type="Proteomes" id="UP001470230">
    <property type="component" value="Unassembled WGS sequence"/>
</dbReference>
<dbReference type="InterPro" id="IPR011009">
    <property type="entry name" value="Kinase-like_dom_sf"/>
</dbReference>
<dbReference type="Pfam" id="PF08238">
    <property type="entry name" value="Sel1"/>
    <property type="match status" value="6"/>
</dbReference>
<proteinExistence type="inferred from homology"/>
<dbReference type="PROSITE" id="PS51221">
    <property type="entry name" value="TTL"/>
    <property type="match status" value="1"/>
</dbReference>
<dbReference type="SMART" id="SM00671">
    <property type="entry name" value="SEL1"/>
    <property type="match status" value="6"/>
</dbReference>
<dbReference type="SMART" id="SM00220">
    <property type="entry name" value="S_TKc"/>
    <property type="match status" value="1"/>
</dbReference>
<comment type="similarity">
    <text evidence="3">Belongs to the sel-1 family.</text>
</comment>
<evidence type="ECO:0000313" key="6">
    <source>
        <dbReference type="EMBL" id="KAK8839884.1"/>
    </source>
</evidence>
<evidence type="ECO:0000256" key="4">
    <source>
        <dbReference type="PROSITE-ProRule" id="PRU10141"/>
    </source>
</evidence>
<dbReference type="Gene3D" id="1.10.510.10">
    <property type="entry name" value="Transferase(Phosphotransferase) domain 1"/>
    <property type="match status" value="1"/>
</dbReference>
<keyword evidence="1 4" id="KW-0547">Nucleotide-binding</keyword>
<sequence>MNNEIPQIDLSEYEFIEAIGEGSYAMVYLVKHKATGKPYAAKEMKKLYDSEKNQEFSKELNSYSRVKGPSILKIYGYSLTNFQGYNFPVIITEYMENSSLDTFFKENTTTLNPKKLTSKQKYLILLGIALGMKTIHEQSIIHRDLKPGNILLDSNYYPYICDFGISFISDISASQILMNSQVGTPLYQAPEILSDEPYTNKVDIFSYSLIAYQLITNQAPYEVNTTPFRLQMDILKGKRPDTTIIEDEQITTFLESTWSETPVKRPSFDLITEELLTDRYLNYFGITNEEVDSYLDLFNDSIKQRFSSSSFLRNLLQKARKGDADSMFNLAVLYDGGDAGIKIDKKKASEFYRQACENGSSDAMLIYGRKLLRGDGFDTDKKEAARIYKMFADKGNIKAMNNYGLMLFYGNGIDQNKEEAAVYLKKSADSGNPKAMVKYGEMLLNGDGVPRNEKLAAFYFKLAADQGIPDAMMCYVEMCKSEATVYYEKFASRGYVAAMYNLALLYLIGKDVPKNKKKAAHWMKMAADHGEIDAMFNYGVMLFNGDGIRTDKWDGSNYVKMAAEKGNEKAKQFCDEFIKNEEAKLIDHSDSNDDNDDHFTSPDLSQFCIVFRRLASPIYWDVPKLLNINIINRNVPEKASILWYDGLFSLDKYHDYLPTKHVNKIPGILQICYKSNLFKCLLDLKEKYPSVLKNTFPQTFIMPEQIDQFREYAHRPDINSKLWVNKNDVQSKRGITLIEDPDNFEPGVNTTIQPFISPYLIDGYKFDIRVFVLITNLRPFTMFIYRDCFAYFCSSPFTSPTSENRDSYVFKKKPSPGSTFMSIRSARNILRDISSRNKSIWKEIQRISALAVLSIYKQLRGKAIEACKINDEKYDIDDNSKINPLHRFFNLLGIDFLIDADKNPLIIGINDNPGMRAINDYDHHSKIELVKSEMNLIAAIIKNPKAEVRSWKKILPSKDISVKNIADNIMNEISDTESPLRRSMRRLPSISVISNDDSD</sequence>
<dbReference type="InterPro" id="IPR006597">
    <property type="entry name" value="Sel1-like"/>
</dbReference>
<evidence type="ECO:0000313" key="7">
    <source>
        <dbReference type="Proteomes" id="UP001470230"/>
    </source>
</evidence>
<dbReference type="InterPro" id="IPR004344">
    <property type="entry name" value="TTL/TTLL_fam"/>
</dbReference>
<dbReference type="InterPro" id="IPR000719">
    <property type="entry name" value="Prot_kinase_dom"/>
</dbReference>
<dbReference type="InterPro" id="IPR008271">
    <property type="entry name" value="Ser/Thr_kinase_AS"/>
</dbReference>
<accession>A0ABR2H115</accession>
<reference evidence="6 7" key="1">
    <citation type="submission" date="2024-04" db="EMBL/GenBank/DDBJ databases">
        <title>Tritrichomonas musculus Genome.</title>
        <authorList>
            <person name="Alves-Ferreira E."/>
            <person name="Grigg M."/>
            <person name="Lorenzi H."/>
            <person name="Galac M."/>
        </authorList>
    </citation>
    <scope>NUCLEOTIDE SEQUENCE [LARGE SCALE GENOMIC DNA]</scope>
    <source>
        <strain evidence="6 7">EAF2021</strain>
    </source>
</reference>
<dbReference type="PROSITE" id="PS00107">
    <property type="entry name" value="PROTEIN_KINASE_ATP"/>
    <property type="match status" value="1"/>
</dbReference>
<name>A0ABR2H115_9EUKA</name>
<dbReference type="SUPFAM" id="SSF56112">
    <property type="entry name" value="Protein kinase-like (PK-like)"/>
    <property type="match status" value="1"/>
</dbReference>
<evidence type="ECO:0000256" key="1">
    <source>
        <dbReference type="ARBA" id="ARBA00022741"/>
    </source>
</evidence>
<comment type="caution">
    <text evidence="6">The sequence shown here is derived from an EMBL/GenBank/DDBJ whole genome shotgun (WGS) entry which is preliminary data.</text>
</comment>
<feature type="binding site" evidence="4">
    <location>
        <position position="42"/>
    </location>
    <ligand>
        <name>ATP</name>
        <dbReference type="ChEBI" id="CHEBI:30616"/>
    </ligand>
</feature>
<organism evidence="6 7">
    <name type="scientific">Tritrichomonas musculus</name>
    <dbReference type="NCBI Taxonomy" id="1915356"/>
    <lineage>
        <taxon>Eukaryota</taxon>
        <taxon>Metamonada</taxon>
        <taxon>Parabasalia</taxon>
        <taxon>Tritrichomonadida</taxon>
        <taxon>Tritrichomonadidae</taxon>
        <taxon>Tritrichomonas</taxon>
    </lineage>
</organism>
<dbReference type="InterPro" id="IPR011990">
    <property type="entry name" value="TPR-like_helical_dom_sf"/>
</dbReference>